<evidence type="ECO:0000313" key="4">
    <source>
        <dbReference type="Proteomes" id="UP000010847"/>
    </source>
</evidence>
<dbReference type="HOGENOM" id="CLU_115353_2_3_9"/>
<dbReference type="InterPro" id="IPR011335">
    <property type="entry name" value="Restrct_endonuc-II-like"/>
</dbReference>
<keyword evidence="4" id="KW-1185">Reference proteome</keyword>
<dbReference type="Gene3D" id="3.40.1350.10">
    <property type="match status" value="1"/>
</dbReference>
<reference evidence="3 4" key="1">
    <citation type="submission" date="2013-12" db="EMBL/GenBank/DDBJ databases">
        <authorList>
            <consortium name="DOE Joint Genome Institute"/>
            <person name="Smidt H."/>
            <person name="Huntemann M."/>
            <person name="Han J."/>
            <person name="Chen A."/>
            <person name="Kyrpides N."/>
            <person name="Mavromatis K."/>
            <person name="Markowitz V."/>
            <person name="Palaniappan K."/>
            <person name="Ivanova N."/>
            <person name="Schaumberg A."/>
            <person name="Pati A."/>
            <person name="Liolios K."/>
            <person name="Nordberg H.P."/>
            <person name="Cantor M.N."/>
            <person name="Hua S.X."/>
            <person name="Woyke T."/>
        </authorList>
    </citation>
    <scope>NUCLEOTIDE SEQUENCE [LARGE SCALE GENOMIC DNA]</scope>
    <source>
        <strain evidence="4">DSM 15288</strain>
    </source>
</reference>
<dbReference type="InterPro" id="IPR011856">
    <property type="entry name" value="tRNA_endonuc-like_dom_sf"/>
</dbReference>
<dbReference type="OrthoDB" id="9802516at2"/>
<proteinExistence type="inferred from homology"/>
<dbReference type="AlphaFoldDB" id="W0EDE5"/>
<dbReference type="NCBIfam" id="NF009150">
    <property type="entry name" value="PRK12497.1-3"/>
    <property type="match status" value="1"/>
</dbReference>
<dbReference type="eggNOG" id="COG0792">
    <property type="taxonomic scope" value="Bacteria"/>
</dbReference>
<dbReference type="Pfam" id="PF02021">
    <property type="entry name" value="UPF0102"/>
    <property type="match status" value="1"/>
</dbReference>
<evidence type="ECO:0000256" key="1">
    <source>
        <dbReference type="ARBA" id="ARBA00006738"/>
    </source>
</evidence>
<gene>
    <name evidence="3" type="ORF">DESME_11475</name>
</gene>
<sequence>MSAGPKKERGQQGENLAAQIVVSKWLKILMRNFRCSVGEMDIIALEGNRLIFIEVRTRSTPKFGWGEESIQSKKRGRLQRIAEYFLLSRQYREWPPIRFDLIAIRWDEDNPQTKWIKGI</sequence>
<dbReference type="PANTHER" id="PTHR34039">
    <property type="entry name" value="UPF0102 PROTEIN YRAN"/>
    <property type="match status" value="1"/>
</dbReference>
<dbReference type="Proteomes" id="UP000010847">
    <property type="component" value="Chromosome"/>
</dbReference>
<comment type="similarity">
    <text evidence="1 2">Belongs to the UPF0102 family.</text>
</comment>
<dbReference type="GO" id="GO:0003676">
    <property type="term" value="F:nucleic acid binding"/>
    <property type="evidence" value="ECO:0007669"/>
    <property type="project" value="InterPro"/>
</dbReference>
<name>W0EDE5_9FIRM</name>
<dbReference type="PANTHER" id="PTHR34039:SF1">
    <property type="entry name" value="UPF0102 PROTEIN YRAN"/>
    <property type="match status" value="1"/>
</dbReference>
<protein>
    <recommendedName>
        <fullName evidence="2">UPF0102 protein DESME_11475</fullName>
    </recommendedName>
</protein>
<dbReference type="KEGG" id="dmt:DESME_11475"/>
<evidence type="ECO:0000313" key="3">
    <source>
        <dbReference type="EMBL" id="AHF07558.1"/>
    </source>
</evidence>
<dbReference type="STRING" id="871968.DESME_11475"/>
<dbReference type="InterPro" id="IPR003509">
    <property type="entry name" value="UPF0102_YraN-like"/>
</dbReference>
<dbReference type="SUPFAM" id="SSF52980">
    <property type="entry name" value="Restriction endonuclease-like"/>
    <property type="match status" value="1"/>
</dbReference>
<dbReference type="RefSeq" id="WP_006718186.1">
    <property type="nucleotide sequence ID" value="NZ_CP007032.1"/>
</dbReference>
<accession>W0EDE5</accession>
<evidence type="ECO:0000256" key="2">
    <source>
        <dbReference type="HAMAP-Rule" id="MF_00048"/>
    </source>
</evidence>
<dbReference type="EMBL" id="CP007032">
    <property type="protein sequence ID" value="AHF07558.1"/>
    <property type="molecule type" value="Genomic_DNA"/>
</dbReference>
<dbReference type="HAMAP" id="MF_00048">
    <property type="entry name" value="UPF0102"/>
    <property type="match status" value="1"/>
</dbReference>
<organism evidence="3 4">
    <name type="scientific">Desulfitobacterium metallireducens DSM 15288</name>
    <dbReference type="NCBI Taxonomy" id="871968"/>
    <lineage>
        <taxon>Bacteria</taxon>
        <taxon>Bacillati</taxon>
        <taxon>Bacillota</taxon>
        <taxon>Clostridia</taxon>
        <taxon>Eubacteriales</taxon>
        <taxon>Desulfitobacteriaceae</taxon>
        <taxon>Desulfitobacterium</taxon>
    </lineage>
</organism>